<proteinExistence type="predicted"/>
<feature type="transmembrane region" description="Helical" evidence="1">
    <location>
        <begin position="30"/>
        <end position="61"/>
    </location>
</feature>
<name>A0A084SJV3_9BACT</name>
<dbReference type="AlphaFoldDB" id="A0A084SJV3"/>
<dbReference type="EMBL" id="JPMI01000277">
    <property type="protein sequence ID" value="KFA88738.1"/>
    <property type="molecule type" value="Genomic_DNA"/>
</dbReference>
<evidence type="ECO:0000256" key="1">
    <source>
        <dbReference type="SAM" id="Phobius"/>
    </source>
</evidence>
<sequence length="67" mass="6990">MGWPLGLATGGLSLFLSIPSIPVRDRLLIGIGFASCLAFTVGLFVSVGCLGFYLLIVYALVSAVTKL</sequence>
<keyword evidence="1" id="KW-1133">Transmembrane helix</keyword>
<keyword evidence="1" id="KW-0812">Transmembrane</keyword>
<evidence type="ECO:0000313" key="3">
    <source>
        <dbReference type="Proteomes" id="UP000028547"/>
    </source>
</evidence>
<keyword evidence="1" id="KW-0472">Membrane</keyword>
<protein>
    <submittedName>
        <fullName evidence="2">Uncharacterized protein</fullName>
    </submittedName>
</protein>
<dbReference type="Proteomes" id="UP000028547">
    <property type="component" value="Unassembled WGS sequence"/>
</dbReference>
<reference evidence="2 3" key="1">
    <citation type="submission" date="2014-07" db="EMBL/GenBank/DDBJ databases">
        <title>Draft Genome Sequence of Gephyronic Acid Producer, Cystobacter violaceus Strain Cb vi76.</title>
        <authorList>
            <person name="Stevens D.C."/>
            <person name="Young J."/>
            <person name="Carmichael R."/>
            <person name="Tan J."/>
            <person name="Taylor R.E."/>
        </authorList>
    </citation>
    <scope>NUCLEOTIDE SEQUENCE [LARGE SCALE GENOMIC DNA]</scope>
    <source>
        <strain evidence="2 3">Cb vi76</strain>
    </source>
</reference>
<comment type="caution">
    <text evidence="2">The sequence shown here is derived from an EMBL/GenBank/DDBJ whole genome shotgun (WGS) entry which is preliminary data.</text>
</comment>
<gene>
    <name evidence="2" type="ORF">Q664_39780</name>
</gene>
<evidence type="ECO:0000313" key="2">
    <source>
        <dbReference type="EMBL" id="KFA88738.1"/>
    </source>
</evidence>
<organism evidence="2 3">
    <name type="scientific">Archangium violaceum Cb vi76</name>
    <dbReference type="NCBI Taxonomy" id="1406225"/>
    <lineage>
        <taxon>Bacteria</taxon>
        <taxon>Pseudomonadati</taxon>
        <taxon>Myxococcota</taxon>
        <taxon>Myxococcia</taxon>
        <taxon>Myxococcales</taxon>
        <taxon>Cystobacterineae</taxon>
        <taxon>Archangiaceae</taxon>
        <taxon>Archangium</taxon>
    </lineage>
</organism>
<accession>A0A084SJV3</accession>